<proteinExistence type="predicted"/>
<dbReference type="Proteomes" id="UP000275368">
    <property type="component" value="Chromosome"/>
</dbReference>
<reference evidence="1 2" key="1">
    <citation type="submission" date="2018-11" db="EMBL/GenBank/DDBJ databases">
        <title>Complete genome sequence of Paenibacillus baekrokdamisoli strain KCTC 33723.</title>
        <authorList>
            <person name="Kang S.W."/>
            <person name="Lee K.C."/>
            <person name="Kim K.K."/>
            <person name="Kim J.S."/>
            <person name="Kim D.S."/>
            <person name="Ko S.H."/>
            <person name="Yang S.H."/>
            <person name="Lee J.S."/>
        </authorList>
    </citation>
    <scope>NUCLEOTIDE SEQUENCE [LARGE SCALE GENOMIC DNA]</scope>
    <source>
        <strain evidence="1 2">KCTC 33723</strain>
    </source>
</reference>
<dbReference type="RefSeq" id="WP_125653453.1">
    <property type="nucleotide sequence ID" value="NZ_AP019308.1"/>
</dbReference>
<keyword evidence="2" id="KW-1185">Reference proteome</keyword>
<name>A0A3G9J7T2_9BACL</name>
<sequence>MRRFTIMLLALLVTVGILPMSVTAADELDSDWLDTSKLNKGTIGIRYDAPSDKITKVIISKGGSSYTYDLDKAKESQPLWLPLQMGNGVYSIAILENVKSNKYRSISAKTITVKVSNATDLYLNSIQNVNWMDATKAVAKAKELTRGSKTEEEKVKAIYQYIIGNVKYDNALAGKVTLAYIPDIDNTLTTGKGICYGYASLFAAMLRSSGVPTKLVMGTTTMVAVYHAWNEVYLNGKWMVVDTTVDAALKKAGKTYSFEKLTKNYKAEKTY</sequence>
<protein>
    <submittedName>
        <fullName evidence="1">Uncharacterized protein</fullName>
    </submittedName>
</protein>
<dbReference type="EMBL" id="AP019308">
    <property type="protein sequence ID" value="BBH19049.1"/>
    <property type="molecule type" value="Genomic_DNA"/>
</dbReference>
<dbReference type="Gene3D" id="3.10.620.30">
    <property type="match status" value="1"/>
</dbReference>
<dbReference type="KEGG" id="pbk:Back11_03940"/>
<dbReference type="Pfam" id="PF01841">
    <property type="entry name" value="Transglut_core"/>
    <property type="match status" value="1"/>
</dbReference>
<organism evidence="1 2">
    <name type="scientific">Paenibacillus baekrokdamisoli</name>
    <dbReference type="NCBI Taxonomy" id="1712516"/>
    <lineage>
        <taxon>Bacteria</taxon>
        <taxon>Bacillati</taxon>
        <taxon>Bacillota</taxon>
        <taxon>Bacilli</taxon>
        <taxon>Bacillales</taxon>
        <taxon>Paenibacillaceae</taxon>
        <taxon>Paenibacillus</taxon>
    </lineage>
</organism>
<dbReference type="PANTHER" id="PTHR33490">
    <property type="entry name" value="BLR5614 PROTEIN-RELATED"/>
    <property type="match status" value="1"/>
</dbReference>
<dbReference type="OrthoDB" id="9787782at2"/>
<dbReference type="InterPro" id="IPR002931">
    <property type="entry name" value="Transglutaminase-like"/>
</dbReference>
<evidence type="ECO:0000313" key="2">
    <source>
        <dbReference type="Proteomes" id="UP000275368"/>
    </source>
</evidence>
<dbReference type="SUPFAM" id="SSF54001">
    <property type="entry name" value="Cysteine proteinases"/>
    <property type="match status" value="1"/>
</dbReference>
<dbReference type="SMART" id="SM00460">
    <property type="entry name" value="TGc"/>
    <property type="match status" value="1"/>
</dbReference>
<evidence type="ECO:0000313" key="1">
    <source>
        <dbReference type="EMBL" id="BBH19049.1"/>
    </source>
</evidence>
<dbReference type="AlphaFoldDB" id="A0A3G9J7T2"/>
<gene>
    <name evidence="1" type="ORF">Back11_03940</name>
</gene>
<dbReference type="InterPro" id="IPR038765">
    <property type="entry name" value="Papain-like_cys_pep_sf"/>
</dbReference>
<dbReference type="PANTHER" id="PTHR33490:SF3">
    <property type="entry name" value="CONSERVED INTEGRAL MEMBRANE PROTEIN"/>
    <property type="match status" value="1"/>
</dbReference>
<accession>A0A3G9J7T2</accession>